<dbReference type="PROSITE" id="PS50110">
    <property type="entry name" value="RESPONSE_REGULATORY"/>
    <property type="match status" value="1"/>
</dbReference>
<evidence type="ECO:0000256" key="4">
    <source>
        <dbReference type="ARBA" id="ARBA00023163"/>
    </source>
</evidence>
<dbReference type="CDD" id="cd17535">
    <property type="entry name" value="REC_NarL-like"/>
    <property type="match status" value="1"/>
</dbReference>
<dbReference type="SUPFAM" id="SSF46894">
    <property type="entry name" value="C-terminal effector domain of the bipartite response regulators"/>
    <property type="match status" value="1"/>
</dbReference>
<keyword evidence="2" id="KW-0805">Transcription regulation</keyword>
<feature type="domain" description="Response regulatory" evidence="6">
    <location>
        <begin position="7"/>
        <end position="123"/>
    </location>
</feature>
<dbReference type="PRINTS" id="PR00038">
    <property type="entry name" value="HTHLUXR"/>
</dbReference>
<evidence type="ECO:0000313" key="7">
    <source>
        <dbReference type="EMBL" id="VAW97194.1"/>
    </source>
</evidence>
<dbReference type="GO" id="GO:0006355">
    <property type="term" value="P:regulation of DNA-templated transcription"/>
    <property type="evidence" value="ECO:0007669"/>
    <property type="project" value="InterPro"/>
</dbReference>
<dbReference type="PANTHER" id="PTHR43214">
    <property type="entry name" value="TWO-COMPONENT RESPONSE REGULATOR"/>
    <property type="match status" value="1"/>
</dbReference>
<dbReference type="Gene3D" id="3.40.50.2300">
    <property type="match status" value="1"/>
</dbReference>
<dbReference type="SMART" id="SM00448">
    <property type="entry name" value="REC"/>
    <property type="match status" value="1"/>
</dbReference>
<dbReference type="InterPro" id="IPR000792">
    <property type="entry name" value="Tscrpt_reg_LuxR_C"/>
</dbReference>
<dbReference type="GO" id="GO:0000160">
    <property type="term" value="P:phosphorelay signal transduction system"/>
    <property type="evidence" value="ECO:0007669"/>
    <property type="project" value="InterPro"/>
</dbReference>
<dbReference type="InterPro" id="IPR039420">
    <property type="entry name" value="WalR-like"/>
</dbReference>
<dbReference type="CDD" id="cd06170">
    <property type="entry name" value="LuxR_C_like"/>
    <property type="match status" value="1"/>
</dbReference>
<evidence type="ECO:0000259" key="6">
    <source>
        <dbReference type="PROSITE" id="PS50110"/>
    </source>
</evidence>
<name>A0A3B1AT66_9ZZZZ</name>
<dbReference type="SMART" id="SM00421">
    <property type="entry name" value="HTH_LUXR"/>
    <property type="match status" value="1"/>
</dbReference>
<keyword evidence="1" id="KW-0597">Phosphoprotein</keyword>
<accession>A0A3B1AT66</accession>
<dbReference type="InterPro" id="IPR011006">
    <property type="entry name" value="CheY-like_superfamily"/>
</dbReference>
<evidence type="ECO:0000259" key="5">
    <source>
        <dbReference type="PROSITE" id="PS50043"/>
    </source>
</evidence>
<dbReference type="InterPro" id="IPR058245">
    <property type="entry name" value="NreC/VraR/RcsB-like_REC"/>
</dbReference>
<dbReference type="AlphaFoldDB" id="A0A3B1AT66"/>
<reference evidence="7" key="1">
    <citation type="submission" date="2018-06" db="EMBL/GenBank/DDBJ databases">
        <authorList>
            <person name="Zhirakovskaya E."/>
        </authorList>
    </citation>
    <scope>NUCLEOTIDE SEQUENCE</scope>
</reference>
<organism evidence="7">
    <name type="scientific">hydrothermal vent metagenome</name>
    <dbReference type="NCBI Taxonomy" id="652676"/>
    <lineage>
        <taxon>unclassified sequences</taxon>
        <taxon>metagenomes</taxon>
        <taxon>ecological metagenomes</taxon>
    </lineage>
</organism>
<gene>
    <name evidence="7" type="ORF">MNBD_GAMMA22-2238</name>
</gene>
<keyword evidence="3" id="KW-0238">DNA-binding</keyword>
<keyword evidence="4" id="KW-0804">Transcription</keyword>
<evidence type="ECO:0000256" key="3">
    <source>
        <dbReference type="ARBA" id="ARBA00023125"/>
    </source>
</evidence>
<protein>
    <submittedName>
        <fullName evidence="7">Two-component transcriptional response regulator, LuxR family</fullName>
    </submittedName>
</protein>
<dbReference type="PANTHER" id="PTHR43214:SF41">
    <property type="entry name" value="NITRATE_NITRITE RESPONSE REGULATOR PROTEIN NARP"/>
    <property type="match status" value="1"/>
</dbReference>
<dbReference type="Pfam" id="PF00072">
    <property type="entry name" value="Response_reg"/>
    <property type="match status" value="1"/>
</dbReference>
<dbReference type="EMBL" id="UOFS01000033">
    <property type="protein sequence ID" value="VAW97194.1"/>
    <property type="molecule type" value="Genomic_DNA"/>
</dbReference>
<dbReference type="SUPFAM" id="SSF52172">
    <property type="entry name" value="CheY-like"/>
    <property type="match status" value="1"/>
</dbReference>
<dbReference type="Pfam" id="PF00196">
    <property type="entry name" value="GerE"/>
    <property type="match status" value="1"/>
</dbReference>
<proteinExistence type="predicted"/>
<dbReference type="GO" id="GO:0003677">
    <property type="term" value="F:DNA binding"/>
    <property type="evidence" value="ECO:0007669"/>
    <property type="project" value="UniProtKB-KW"/>
</dbReference>
<evidence type="ECO:0000256" key="2">
    <source>
        <dbReference type="ARBA" id="ARBA00023015"/>
    </source>
</evidence>
<dbReference type="PROSITE" id="PS50043">
    <property type="entry name" value="HTH_LUXR_2"/>
    <property type="match status" value="1"/>
</dbReference>
<dbReference type="InterPro" id="IPR001789">
    <property type="entry name" value="Sig_transdc_resp-reg_receiver"/>
</dbReference>
<sequence>MINKKTSILIVDDHAILRAGIRALLEAQEDFEVVGEAEDGKQAVTQAIELKPNLVLSDLSMPKTNGTECIRNIKKRLPDTKILVLTVHKSEEYIHTALKAGANGYVLKDDGRDELMFAIRQILSGKTFISPSIACNIVNGYLDNKNRDSITPSWEKLTQREREVLKLIAESYKNKDIAKYLSISPKTVEKHRANMMKKLDLHDVGSITSYALENGLVNS</sequence>
<dbReference type="InterPro" id="IPR016032">
    <property type="entry name" value="Sig_transdc_resp-reg_C-effctor"/>
</dbReference>
<feature type="domain" description="HTH luxR-type" evidence="5">
    <location>
        <begin position="150"/>
        <end position="215"/>
    </location>
</feature>
<evidence type="ECO:0000256" key="1">
    <source>
        <dbReference type="ARBA" id="ARBA00022553"/>
    </source>
</evidence>